<organism evidence="2 3">
    <name type="scientific">Chelonia mydas</name>
    <name type="common">Green sea-turtle</name>
    <name type="synonym">Chelonia agassizi</name>
    <dbReference type="NCBI Taxonomy" id="8469"/>
    <lineage>
        <taxon>Eukaryota</taxon>
        <taxon>Metazoa</taxon>
        <taxon>Chordata</taxon>
        <taxon>Craniata</taxon>
        <taxon>Vertebrata</taxon>
        <taxon>Euteleostomi</taxon>
        <taxon>Archelosauria</taxon>
        <taxon>Testudinata</taxon>
        <taxon>Testudines</taxon>
        <taxon>Cryptodira</taxon>
        <taxon>Durocryptodira</taxon>
        <taxon>Americhelydia</taxon>
        <taxon>Chelonioidea</taxon>
        <taxon>Cheloniidae</taxon>
        <taxon>Chelonia</taxon>
    </lineage>
</organism>
<feature type="region of interest" description="Disordered" evidence="1">
    <location>
        <begin position="104"/>
        <end position="123"/>
    </location>
</feature>
<name>M7AUD2_CHEMY</name>
<keyword evidence="3" id="KW-1185">Reference proteome</keyword>
<evidence type="ECO:0000313" key="3">
    <source>
        <dbReference type="Proteomes" id="UP000031443"/>
    </source>
</evidence>
<protein>
    <submittedName>
        <fullName evidence="2">Uncharacterized protein</fullName>
    </submittedName>
</protein>
<sequence>MAKRRMRRLPHVASAGERKGYAKCVTGEGSAGWTLSSRSAVWPGRRRGGSLQAGPIKHRRSSLRSQHNAPSLQSLEQGAPSRTLRFSPHWWGTVKHGQWEPRLAEPVDTGGKQTGPAHQGLSLNKQRTGFENQCSRLYVKRTRAKVGQV</sequence>
<dbReference type="Proteomes" id="UP000031443">
    <property type="component" value="Unassembled WGS sequence"/>
</dbReference>
<reference evidence="3" key="1">
    <citation type="journal article" date="2013" name="Nat. Genet.">
        <title>The draft genomes of soft-shell turtle and green sea turtle yield insights into the development and evolution of the turtle-specific body plan.</title>
        <authorList>
            <person name="Wang Z."/>
            <person name="Pascual-Anaya J."/>
            <person name="Zadissa A."/>
            <person name="Li W."/>
            <person name="Niimura Y."/>
            <person name="Huang Z."/>
            <person name="Li C."/>
            <person name="White S."/>
            <person name="Xiong Z."/>
            <person name="Fang D."/>
            <person name="Wang B."/>
            <person name="Ming Y."/>
            <person name="Chen Y."/>
            <person name="Zheng Y."/>
            <person name="Kuraku S."/>
            <person name="Pignatelli M."/>
            <person name="Herrero J."/>
            <person name="Beal K."/>
            <person name="Nozawa M."/>
            <person name="Li Q."/>
            <person name="Wang J."/>
            <person name="Zhang H."/>
            <person name="Yu L."/>
            <person name="Shigenobu S."/>
            <person name="Wang J."/>
            <person name="Liu J."/>
            <person name="Flicek P."/>
            <person name="Searle S."/>
            <person name="Wang J."/>
            <person name="Kuratani S."/>
            <person name="Yin Y."/>
            <person name="Aken B."/>
            <person name="Zhang G."/>
            <person name="Irie N."/>
        </authorList>
    </citation>
    <scope>NUCLEOTIDE SEQUENCE [LARGE SCALE GENOMIC DNA]</scope>
</reference>
<feature type="region of interest" description="Disordered" evidence="1">
    <location>
        <begin position="41"/>
        <end position="80"/>
    </location>
</feature>
<evidence type="ECO:0000256" key="1">
    <source>
        <dbReference type="SAM" id="MobiDB-lite"/>
    </source>
</evidence>
<gene>
    <name evidence="2" type="ORF">UY3_14590</name>
</gene>
<dbReference type="EMBL" id="KB564453">
    <property type="protein sequence ID" value="EMP28309.1"/>
    <property type="molecule type" value="Genomic_DNA"/>
</dbReference>
<accession>M7AUD2</accession>
<proteinExistence type="predicted"/>
<feature type="compositionally biased region" description="Polar residues" evidence="1">
    <location>
        <begin position="63"/>
        <end position="76"/>
    </location>
</feature>
<dbReference type="AlphaFoldDB" id="M7AUD2"/>
<evidence type="ECO:0000313" key="2">
    <source>
        <dbReference type="EMBL" id="EMP28309.1"/>
    </source>
</evidence>